<evidence type="ECO:0000256" key="8">
    <source>
        <dbReference type="NCBIfam" id="TIGR00188"/>
    </source>
</evidence>
<dbReference type="HAMAP" id="MF_00227">
    <property type="entry name" value="RNase_P"/>
    <property type="match status" value="1"/>
</dbReference>
<dbReference type="GO" id="GO:0004526">
    <property type="term" value="F:ribonuclease P activity"/>
    <property type="evidence" value="ECO:0007669"/>
    <property type="project" value="UniProtKB-UniRule"/>
</dbReference>
<dbReference type="GO" id="GO:0042781">
    <property type="term" value="F:3'-tRNA processing endoribonuclease activity"/>
    <property type="evidence" value="ECO:0007669"/>
    <property type="project" value="TreeGrafter"/>
</dbReference>
<keyword evidence="3 7" id="KW-0540">Nuclease</keyword>
<dbReference type="RefSeq" id="WP_035059575.1">
    <property type="nucleotide sequence ID" value="NZ_AXCZ01000052.1"/>
</dbReference>
<dbReference type="GO" id="GO:0030677">
    <property type="term" value="C:ribonuclease P complex"/>
    <property type="evidence" value="ECO:0007669"/>
    <property type="project" value="TreeGrafter"/>
</dbReference>
<keyword evidence="2 7" id="KW-0819">tRNA processing</keyword>
<evidence type="ECO:0000256" key="4">
    <source>
        <dbReference type="ARBA" id="ARBA00022759"/>
    </source>
</evidence>
<reference evidence="10 11" key="1">
    <citation type="submission" date="2013-08" db="EMBL/GenBank/DDBJ databases">
        <title>Genome sequencing of Cellulomonas bogoriensis 69B4.</title>
        <authorList>
            <person name="Chen F."/>
            <person name="Li Y."/>
            <person name="Wang G."/>
        </authorList>
    </citation>
    <scope>NUCLEOTIDE SEQUENCE [LARGE SCALE GENOMIC DNA]</scope>
    <source>
        <strain evidence="10 11">69B4</strain>
    </source>
</reference>
<dbReference type="SUPFAM" id="SSF54211">
    <property type="entry name" value="Ribosomal protein S5 domain 2-like"/>
    <property type="match status" value="1"/>
</dbReference>
<evidence type="ECO:0000259" key="9">
    <source>
        <dbReference type="PROSITE" id="PS50056"/>
    </source>
</evidence>
<dbReference type="PROSITE" id="PS00648">
    <property type="entry name" value="RIBONUCLEASE_P"/>
    <property type="match status" value="1"/>
</dbReference>
<comment type="function">
    <text evidence="1 7">RNaseP catalyzes the removal of the 5'-leader sequence from pre-tRNA to produce the mature 5'-terminus. It can also cleave other RNA substrates such as 4.5S RNA. The protein component plays an auxiliary but essential role in vivo by binding to the 5'-leader sequence and broadening the substrate specificity of the ribozyme.</text>
</comment>
<evidence type="ECO:0000256" key="5">
    <source>
        <dbReference type="ARBA" id="ARBA00022801"/>
    </source>
</evidence>
<dbReference type="PROSITE" id="PS50056">
    <property type="entry name" value="TYR_PHOSPHATASE_2"/>
    <property type="match status" value="1"/>
</dbReference>
<organism evidence="10 11">
    <name type="scientific">Cellulomonas bogoriensis 69B4 = DSM 16987</name>
    <dbReference type="NCBI Taxonomy" id="1386082"/>
    <lineage>
        <taxon>Bacteria</taxon>
        <taxon>Bacillati</taxon>
        <taxon>Actinomycetota</taxon>
        <taxon>Actinomycetes</taxon>
        <taxon>Micrococcales</taxon>
        <taxon>Cellulomonadaceae</taxon>
        <taxon>Cellulomonas</taxon>
    </lineage>
</organism>
<dbReference type="GO" id="GO:0001682">
    <property type="term" value="P:tRNA 5'-leader removal"/>
    <property type="evidence" value="ECO:0007669"/>
    <property type="project" value="UniProtKB-UniRule"/>
</dbReference>
<dbReference type="InterPro" id="IPR020539">
    <property type="entry name" value="RNase_P_CS"/>
</dbReference>
<dbReference type="InterPro" id="IPR016130">
    <property type="entry name" value="Tyr_Pase_AS"/>
</dbReference>
<comment type="catalytic activity">
    <reaction evidence="7">
        <text>Endonucleolytic cleavage of RNA, removing 5'-extranucleotides from tRNA precursor.</text>
        <dbReference type="EC" id="3.1.26.5"/>
    </reaction>
</comment>
<dbReference type="PROSITE" id="PS00383">
    <property type="entry name" value="TYR_PHOSPHATASE_1"/>
    <property type="match status" value="1"/>
</dbReference>
<dbReference type="Gene3D" id="3.30.230.10">
    <property type="match status" value="1"/>
</dbReference>
<dbReference type="NCBIfam" id="TIGR00188">
    <property type="entry name" value="rnpA"/>
    <property type="match status" value="1"/>
</dbReference>
<dbReference type="InterPro" id="IPR000387">
    <property type="entry name" value="Tyr_Pase_dom"/>
</dbReference>
<dbReference type="EC" id="3.1.26.5" evidence="7 8"/>
<comment type="similarity">
    <text evidence="7">Belongs to the RnpA family.</text>
</comment>
<dbReference type="EMBL" id="AXCZ01000052">
    <property type="protein sequence ID" value="KGM13285.1"/>
    <property type="molecule type" value="Genomic_DNA"/>
</dbReference>
<evidence type="ECO:0000313" key="10">
    <source>
        <dbReference type="EMBL" id="KGM13285.1"/>
    </source>
</evidence>
<dbReference type="InterPro" id="IPR014721">
    <property type="entry name" value="Ribsml_uS5_D2-typ_fold_subgr"/>
</dbReference>
<evidence type="ECO:0000256" key="7">
    <source>
        <dbReference type="HAMAP-Rule" id="MF_00227"/>
    </source>
</evidence>
<keyword evidence="4 7" id="KW-0255">Endonuclease</keyword>
<dbReference type="Pfam" id="PF00825">
    <property type="entry name" value="Ribonuclease_P"/>
    <property type="match status" value="1"/>
</dbReference>
<proteinExistence type="inferred from homology"/>
<gene>
    <name evidence="7 10" type="primary">rnpA</name>
    <name evidence="10" type="ORF">N869_15240</name>
</gene>
<dbReference type="OrthoDB" id="196964at2"/>
<evidence type="ECO:0000256" key="6">
    <source>
        <dbReference type="ARBA" id="ARBA00022884"/>
    </source>
</evidence>
<comment type="subunit">
    <text evidence="7">Consists of a catalytic RNA component (M1 or rnpB) and a protein subunit.</text>
</comment>
<dbReference type="Proteomes" id="UP000054314">
    <property type="component" value="Unassembled WGS sequence"/>
</dbReference>
<name>A0A0A0BZC6_9CELL</name>
<keyword evidence="6 7" id="KW-0694">RNA-binding</keyword>
<evidence type="ECO:0000256" key="3">
    <source>
        <dbReference type="ARBA" id="ARBA00022722"/>
    </source>
</evidence>
<protein>
    <recommendedName>
        <fullName evidence="7 8">Ribonuclease P protein component</fullName>
        <shortName evidence="7">RNase P protein</shortName>
        <shortName evidence="7">RNaseP protein</shortName>
        <ecNumber evidence="7 8">3.1.26.5</ecNumber>
    </recommendedName>
    <alternativeName>
        <fullName evidence="7">Protein C5</fullName>
    </alternativeName>
</protein>
<dbReference type="InterPro" id="IPR000100">
    <property type="entry name" value="RNase_P"/>
</dbReference>
<evidence type="ECO:0000256" key="2">
    <source>
        <dbReference type="ARBA" id="ARBA00022694"/>
    </source>
</evidence>
<accession>A0A0A0BZC6</accession>
<dbReference type="PANTHER" id="PTHR33992">
    <property type="entry name" value="RIBONUCLEASE P PROTEIN COMPONENT"/>
    <property type="match status" value="1"/>
</dbReference>
<dbReference type="PANTHER" id="PTHR33992:SF1">
    <property type="entry name" value="RIBONUCLEASE P PROTEIN COMPONENT"/>
    <property type="match status" value="1"/>
</dbReference>
<dbReference type="AlphaFoldDB" id="A0A0A0BZC6"/>
<keyword evidence="5 7" id="KW-0378">Hydrolase</keyword>
<evidence type="ECO:0000313" key="11">
    <source>
        <dbReference type="Proteomes" id="UP000054314"/>
    </source>
</evidence>
<dbReference type="InterPro" id="IPR020568">
    <property type="entry name" value="Ribosomal_Su5_D2-typ_SF"/>
</dbReference>
<feature type="domain" description="Tyrosine specific protein phosphatases" evidence="9">
    <location>
        <begin position="12"/>
        <end position="66"/>
    </location>
</feature>
<comment type="caution">
    <text evidence="10">The sequence shown here is derived from an EMBL/GenBank/DDBJ whole genome shotgun (WGS) entry which is preliminary data.</text>
</comment>
<sequence>MLPAHLRMRHGQEFRATIRQGSRAGRDTLVVHCRAGTGRTGSHVGLVVARSVGNAVVRNRVKRRLRAVVLADIDALPTGSDVVVRALPRAGTSAYEQIAADYQGALRAAVARSSSRAARS</sequence>
<evidence type="ECO:0000256" key="1">
    <source>
        <dbReference type="ARBA" id="ARBA00002663"/>
    </source>
</evidence>
<dbReference type="GO" id="GO:0000049">
    <property type="term" value="F:tRNA binding"/>
    <property type="evidence" value="ECO:0007669"/>
    <property type="project" value="UniProtKB-UniRule"/>
</dbReference>
<keyword evidence="11" id="KW-1185">Reference proteome</keyword>